<accession>A0AAV9N9T1</accession>
<organism evidence="1 2">
    <name type="scientific">Exophiala bonariae</name>
    <dbReference type="NCBI Taxonomy" id="1690606"/>
    <lineage>
        <taxon>Eukaryota</taxon>
        <taxon>Fungi</taxon>
        <taxon>Dikarya</taxon>
        <taxon>Ascomycota</taxon>
        <taxon>Pezizomycotina</taxon>
        <taxon>Eurotiomycetes</taxon>
        <taxon>Chaetothyriomycetidae</taxon>
        <taxon>Chaetothyriales</taxon>
        <taxon>Herpotrichiellaceae</taxon>
        <taxon>Exophiala</taxon>
    </lineage>
</organism>
<dbReference type="GeneID" id="89971989"/>
<evidence type="ECO:0000313" key="2">
    <source>
        <dbReference type="Proteomes" id="UP001358417"/>
    </source>
</evidence>
<protein>
    <submittedName>
        <fullName evidence="1">Uncharacterized protein</fullName>
    </submittedName>
</protein>
<comment type="caution">
    <text evidence="1">The sequence shown here is derived from an EMBL/GenBank/DDBJ whole genome shotgun (WGS) entry which is preliminary data.</text>
</comment>
<reference evidence="1 2" key="1">
    <citation type="submission" date="2023-08" db="EMBL/GenBank/DDBJ databases">
        <title>Black Yeasts Isolated from many extreme environments.</title>
        <authorList>
            <person name="Coleine C."/>
            <person name="Stajich J.E."/>
            <person name="Selbmann L."/>
        </authorList>
    </citation>
    <scope>NUCLEOTIDE SEQUENCE [LARGE SCALE GENOMIC DNA]</scope>
    <source>
        <strain evidence="1 2">CCFEE 5792</strain>
    </source>
</reference>
<dbReference type="Proteomes" id="UP001358417">
    <property type="component" value="Unassembled WGS sequence"/>
</dbReference>
<name>A0AAV9N9T1_9EURO</name>
<proteinExistence type="predicted"/>
<gene>
    <name evidence="1" type="ORF">LTR84_003806</name>
</gene>
<dbReference type="RefSeq" id="XP_064705111.1">
    <property type="nucleotide sequence ID" value="XM_064847390.1"/>
</dbReference>
<evidence type="ECO:0000313" key="1">
    <source>
        <dbReference type="EMBL" id="KAK5050525.1"/>
    </source>
</evidence>
<dbReference type="AlphaFoldDB" id="A0AAV9N9T1"/>
<sequence>MLTIDVWQEIDRVEFHENAILLDVRVRSQDYPIKHNVYDDHQVESQDGLTQQLLRDVLDDFALVLSGRGGPDHVSAVCMECDEERRVITLRISSNDGVNQQTLDQLNRLLRLISDPLDMGIEQRHEDTLAIILQQCFVPFLNHASKFSNELRQSECPSDTNLRFPSFSTQGSMTESPTDTEHLGSYSPDSFDAYMQLSCDRLRQLRRMCTELGNSRKLSNISDMMLLAKAAHEVRRSGSFYLLLHHNIRMSRKPSAVNSMLESLKERLGKLSRYWRAAKILTAFGALVLTQNTTIDILPLPSGRHEIPAMSKRTLK</sequence>
<dbReference type="EMBL" id="JAVRRD010000017">
    <property type="protein sequence ID" value="KAK5050525.1"/>
    <property type="molecule type" value="Genomic_DNA"/>
</dbReference>
<keyword evidence="2" id="KW-1185">Reference proteome</keyword>